<protein>
    <submittedName>
        <fullName evidence="18">Penicillin-binding protein 2</fullName>
        <ecNumber evidence="18">3.4.16.4</ecNumber>
    </submittedName>
</protein>
<evidence type="ECO:0000256" key="11">
    <source>
        <dbReference type="ARBA" id="ARBA00022989"/>
    </source>
</evidence>
<dbReference type="PANTHER" id="PTHR30627:SF2">
    <property type="entry name" value="PEPTIDOGLYCAN D,D-TRANSPEPTIDASE MRDA"/>
    <property type="match status" value="1"/>
</dbReference>
<organism evidence="18 19">
    <name type="scientific">Actinospica acidithermotolerans</name>
    <dbReference type="NCBI Taxonomy" id="2828514"/>
    <lineage>
        <taxon>Bacteria</taxon>
        <taxon>Bacillati</taxon>
        <taxon>Actinomycetota</taxon>
        <taxon>Actinomycetes</taxon>
        <taxon>Catenulisporales</taxon>
        <taxon>Actinospicaceae</taxon>
        <taxon>Actinospica</taxon>
    </lineage>
</organism>
<dbReference type="GO" id="GO:0071972">
    <property type="term" value="F:peptidoglycan L,D-transpeptidase activity"/>
    <property type="evidence" value="ECO:0007669"/>
    <property type="project" value="TreeGrafter"/>
</dbReference>
<keyword evidence="11 15" id="KW-1133">Transmembrane helix</keyword>
<evidence type="ECO:0000256" key="13">
    <source>
        <dbReference type="ARBA" id="ARBA00023316"/>
    </source>
</evidence>
<reference evidence="18" key="1">
    <citation type="submission" date="2021-04" db="EMBL/GenBank/DDBJ databases">
        <title>Genome based classification of Actinospica acidithermotolerans sp. nov., an actinobacterium isolated from an Indonesian hot spring.</title>
        <authorList>
            <person name="Kusuma A.B."/>
            <person name="Putra K.E."/>
            <person name="Nafisah S."/>
            <person name="Loh J."/>
            <person name="Nouioui I."/>
            <person name="Goodfellow M."/>
        </authorList>
    </citation>
    <scope>NUCLEOTIDE SEQUENCE</scope>
    <source>
        <strain evidence="18">MGRD01-02</strain>
    </source>
</reference>
<dbReference type="GO" id="GO:0008658">
    <property type="term" value="F:penicillin binding"/>
    <property type="evidence" value="ECO:0007669"/>
    <property type="project" value="InterPro"/>
</dbReference>
<dbReference type="InterPro" id="IPR017790">
    <property type="entry name" value="Penicillin-binding_protein_2"/>
</dbReference>
<sequence length="732" mass="76737">MYRPQRLEGARARLGVVQVLVLALLATLGGRLWYLQVRSGAQFQAAAAANDLRSVSTPAVRGDILDDQGHPLVANKPTLEVTVDLSTLQQQPHGGIAVLDRLASVLGVPESQIAQKIRLCSSKVKQPCWPGSPYQPVPVATDVAQSIGMEILEDHDKFPGVTAQAAATRTYPAPFGVNAAQMLGYLSPVSSSELSKAGNDYQPTDMVGRAGLEQEYDSILRGEAGVSEVAVDNLGRAVRTVSQTAPVPGDDIVTTIDAHVQAVAEQQLAAAIQSAHGVWDTETHSYGKADSGAVVVLNVQTGGVVAMASYPTYDPNVWTGGINAQTYARLTSAAAGTPLLDRGYQGEYPPGSTFKAVTTSAMLQDGFPADGTYDCSTDFPVGNQDFHNFEGEAFGPITLKQAIEVSCDTVFYRVAYQMWLKDGGNNPVAHPSDPVQTMSTELGLGKDTGIDLPGESPGLIQTRQEKLASWQANKADWCAHGKDGYPDVARTDPARAAYLKQIAYENCLDGWQFRAGDAVLEAIGQGGVEVTPLQLARAYATIANGGTLYQPHLLQAVMTPGGKVVSTYQPKVVAHVPIDSATRSFLMNALEGVAQAGTASGVYGAWPQNTIPVGAKTGTADVYGQNPTSVFASVVPANHPQYAIVMMVPQGGQGAQISGPAVEKIEEAMYGVQGGAQLANAALLPTPPAGLPVITADGLLPVTFPYPQQWPPVAPPPASPGATVAGAARSKP</sequence>
<dbReference type="PANTHER" id="PTHR30627">
    <property type="entry name" value="PEPTIDOGLYCAN D,D-TRANSPEPTIDASE"/>
    <property type="match status" value="1"/>
</dbReference>
<keyword evidence="7 15" id="KW-0812">Transmembrane</keyword>
<feature type="transmembrane region" description="Helical" evidence="15">
    <location>
        <begin position="12"/>
        <end position="34"/>
    </location>
</feature>
<dbReference type="EMBL" id="JAGSOH010000015">
    <property type="protein sequence ID" value="MBR7826299.1"/>
    <property type="molecule type" value="Genomic_DNA"/>
</dbReference>
<evidence type="ECO:0000256" key="15">
    <source>
        <dbReference type="SAM" id="Phobius"/>
    </source>
</evidence>
<evidence type="ECO:0000256" key="6">
    <source>
        <dbReference type="ARBA" id="ARBA00022670"/>
    </source>
</evidence>
<comment type="caution">
    <text evidence="18">The sequence shown here is derived from an EMBL/GenBank/DDBJ whole genome shotgun (WGS) entry which is preliminary data.</text>
</comment>
<evidence type="ECO:0000256" key="3">
    <source>
        <dbReference type="ARBA" id="ARBA00007171"/>
    </source>
</evidence>
<evidence type="ECO:0000256" key="10">
    <source>
        <dbReference type="ARBA" id="ARBA00022984"/>
    </source>
</evidence>
<dbReference type="AlphaFoldDB" id="A0A941EC43"/>
<dbReference type="SUPFAM" id="SSF56601">
    <property type="entry name" value="beta-lactamase/transpeptidase-like"/>
    <property type="match status" value="1"/>
</dbReference>
<keyword evidence="18" id="KW-0121">Carboxypeptidase</keyword>
<dbReference type="Gene3D" id="3.90.1310.10">
    <property type="entry name" value="Penicillin-binding protein 2a (Domain 2)"/>
    <property type="match status" value="1"/>
</dbReference>
<keyword evidence="4" id="KW-1003">Cell membrane</keyword>
<keyword evidence="19" id="KW-1185">Reference proteome</keyword>
<dbReference type="InterPro" id="IPR001460">
    <property type="entry name" value="PCN-bd_Tpept"/>
</dbReference>
<evidence type="ECO:0000256" key="1">
    <source>
        <dbReference type="ARBA" id="ARBA00004167"/>
    </source>
</evidence>
<dbReference type="Proteomes" id="UP000676325">
    <property type="component" value="Unassembled WGS sequence"/>
</dbReference>
<proteinExistence type="inferred from homology"/>
<evidence type="ECO:0000256" key="8">
    <source>
        <dbReference type="ARBA" id="ARBA00022801"/>
    </source>
</evidence>
<dbReference type="Gene3D" id="3.40.710.10">
    <property type="entry name" value="DD-peptidase/beta-lactamase superfamily"/>
    <property type="match status" value="1"/>
</dbReference>
<evidence type="ECO:0000256" key="12">
    <source>
        <dbReference type="ARBA" id="ARBA00023136"/>
    </source>
</evidence>
<dbReference type="GO" id="GO:0071555">
    <property type="term" value="P:cell wall organization"/>
    <property type="evidence" value="ECO:0007669"/>
    <property type="project" value="UniProtKB-KW"/>
</dbReference>
<comment type="similarity">
    <text evidence="3">Belongs to the transpeptidase family.</text>
</comment>
<evidence type="ECO:0000313" key="18">
    <source>
        <dbReference type="EMBL" id="MBR7826299.1"/>
    </source>
</evidence>
<evidence type="ECO:0000256" key="2">
    <source>
        <dbReference type="ARBA" id="ARBA00004236"/>
    </source>
</evidence>
<dbReference type="InterPro" id="IPR005311">
    <property type="entry name" value="PBP_dimer"/>
</dbReference>
<dbReference type="InterPro" id="IPR012338">
    <property type="entry name" value="Beta-lactam/transpept-like"/>
</dbReference>
<keyword evidence="9" id="KW-0133">Cell shape</keyword>
<name>A0A941EC43_9ACTN</name>
<dbReference type="SUPFAM" id="SSF56519">
    <property type="entry name" value="Penicillin binding protein dimerisation domain"/>
    <property type="match status" value="1"/>
</dbReference>
<keyword evidence="10" id="KW-0573">Peptidoglycan synthesis</keyword>
<keyword evidence="13" id="KW-0961">Cell wall biogenesis/degradation</keyword>
<feature type="domain" description="Penicillin-binding protein transpeptidase" evidence="16">
    <location>
        <begin position="292"/>
        <end position="665"/>
    </location>
</feature>
<dbReference type="GO" id="GO:0006508">
    <property type="term" value="P:proteolysis"/>
    <property type="evidence" value="ECO:0007669"/>
    <property type="project" value="UniProtKB-KW"/>
</dbReference>
<dbReference type="GO" id="GO:0009252">
    <property type="term" value="P:peptidoglycan biosynthetic process"/>
    <property type="evidence" value="ECO:0007669"/>
    <property type="project" value="UniProtKB-KW"/>
</dbReference>
<evidence type="ECO:0000256" key="4">
    <source>
        <dbReference type="ARBA" id="ARBA00022475"/>
    </source>
</evidence>
<feature type="compositionally biased region" description="Low complexity" evidence="14">
    <location>
        <begin position="720"/>
        <end position="732"/>
    </location>
</feature>
<dbReference type="Pfam" id="PF03717">
    <property type="entry name" value="PBP_dimer"/>
    <property type="match status" value="1"/>
</dbReference>
<evidence type="ECO:0000256" key="14">
    <source>
        <dbReference type="SAM" id="MobiDB-lite"/>
    </source>
</evidence>
<keyword evidence="6" id="KW-0645">Protease</keyword>
<feature type="domain" description="Penicillin-binding protein dimerisation" evidence="17">
    <location>
        <begin position="57"/>
        <end position="241"/>
    </location>
</feature>
<accession>A0A941EC43</accession>
<keyword evidence="5" id="KW-0997">Cell inner membrane</keyword>
<comment type="subcellular location">
    <subcellularLocation>
        <location evidence="2">Cell membrane</location>
    </subcellularLocation>
    <subcellularLocation>
        <location evidence="1">Membrane</location>
        <topology evidence="1">Single-pass membrane protein</topology>
    </subcellularLocation>
</comment>
<dbReference type="NCBIfam" id="TIGR03423">
    <property type="entry name" value="pbp2_mrdA"/>
    <property type="match status" value="1"/>
</dbReference>
<dbReference type="GO" id="GO:0009002">
    <property type="term" value="F:serine-type D-Ala-D-Ala carboxypeptidase activity"/>
    <property type="evidence" value="ECO:0007669"/>
    <property type="project" value="UniProtKB-EC"/>
</dbReference>
<keyword evidence="12 15" id="KW-0472">Membrane</keyword>
<dbReference type="InterPro" id="IPR036138">
    <property type="entry name" value="PBP_dimer_sf"/>
</dbReference>
<dbReference type="GO" id="GO:0005886">
    <property type="term" value="C:plasma membrane"/>
    <property type="evidence" value="ECO:0007669"/>
    <property type="project" value="UniProtKB-SubCell"/>
</dbReference>
<evidence type="ECO:0000256" key="9">
    <source>
        <dbReference type="ARBA" id="ARBA00022960"/>
    </source>
</evidence>
<evidence type="ECO:0000313" key="19">
    <source>
        <dbReference type="Proteomes" id="UP000676325"/>
    </source>
</evidence>
<gene>
    <name evidence="18" type="primary">mrdA</name>
    <name evidence="18" type="ORF">KDK95_08305</name>
</gene>
<keyword evidence="8 18" id="KW-0378">Hydrolase</keyword>
<feature type="region of interest" description="Disordered" evidence="14">
    <location>
        <begin position="711"/>
        <end position="732"/>
    </location>
</feature>
<evidence type="ECO:0000259" key="17">
    <source>
        <dbReference type="Pfam" id="PF03717"/>
    </source>
</evidence>
<dbReference type="EC" id="3.4.16.4" evidence="18"/>
<evidence type="ECO:0000256" key="7">
    <source>
        <dbReference type="ARBA" id="ARBA00022692"/>
    </source>
</evidence>
<evidence type="ECO:0000256" key="5">
    <source>
        <dbReference type="ARBA" id="ARBA00022519"/>
    </source>
</evidence>
<dbReference type="GO" id="GO:0008360">
    <property type="term" value="P:regulation of cell shape"/>
    <property type="evidence" value="ECO:0007669"/>
    <property type="project" value="UniProtKB-KW"/>
</dbReference>
<dbReference type="Pfam" id="PF00905">
    <property type="entry name" value="Transpeptidase"/>
    <property type="match status" value="1"/>
</dbReference>
<evidence type="ECO:0000259" key="16">
    <source>
        <dbReference type="Pfam" id="PF00905"/>
    </source>
</evidence>
<dbReference type="InterPro" id="IPR050515">
    <property type="entry name" value="Beta-lactam/transpept"/>
</dbReference>
<dbReference type="RefSeq" id="WP_212517446.1">
    <property type="nucleotide sequence ID" value="NZ_JAGSOH010000015.1"/>
</dbReference>